<organism evidence="1 2">
    <name type="scientific">Cuscuta europaea</name>
    <name type="common">European dodder</name>
    <dbReference type="NCBI Taxonomy" id="41803"/>
    <lineage>
        <taxon>Eukaryota</taxon>
        <taxon>Viridiplantae</taxon>
        <taxon>Streptophyta</taxon>
        <taxon>Embryophyta</taxon>
        <taxon>Tracheophyta</taxon>
        <taxon>Spermatophyta</taxon>
        <taxon>Magnoliopsida</taxon>
        <taxon>eudicotyledons</taxon>
        <taxon>Gunneridae</taxon>
        <taxon>Pentapetalae</taxon>
        <taxon>asterids</taxon>
        <taxon>lamiids</taxon>
        <taxon>Solanales</taxon>
        <taxon>Convolvulaceae</taxon>
        <taxon>Cuscuteae</taxon>
        <taxon>Cuscuta</taxon>
        <taxon>Cuscuta subgen. Cuscuta</taxon>
    </lineage>
</organism>
<name>A0A9P1EML7_CUSEU</name>
<dbReference type="AlphaFoldDB" id="A0A9P1EML7"/>
<reference evidence="1" key="1">
    <citation type="submission" date="2022-07" db="EMBL/GenBank/DDBJ databases">
        <authorList>
            <person name="Macas J."/>
            <person name="Novak P."/>
            <person name="Neumann P."/>
        </authorList>
    </citation>
    <scope>NUCLEOTIDE SEQUENCE</scope>
</reference>
<accession>A0A9P1EML7</accession>
<proteinExistence type="predicted"/>
<keyword evidence="2" id="KW-1185">Reference proteome</keyword>
<evidence type="ECO:0000313" key="2">
    <source>
        <dbReference type="Proteomes" id="UP001152484"/>
    </source>
</evidence>
<sequence length="25" mass="2793">MNGHLFLLHHVVPGTYGDFSSFFAV</sequence>
<dbReference type="EMBL" id="CAMAPE010000073">
    <property type="protein sequence ID" value="CAH9117366.1"/>
    <property type="molecule type" value="Genomic_DNA"/>
</dbReference>
<gene>
    <name evidence="1" type="ORF">CEURO_LOCUS21530</name>
</gene>
<evidence type="ECO:0000313" key="1">
    <source>
        <dbReference type="EMBL" id="CAH9117366.1"/>
    </source>
</evidence>
<dbReference type="Proteomes" id="UP001152484">
    <property type="component" value="Unassembled WGS sequence"/>
</dbReference>
<dbReference type="OrthoDB" id="1306154at2759"/>
<protein>
    <submittedName>
        <fullName evidence="1">Uncharacterized protein</fullName>
    </submittedName>
</protein>
<comment type="caution">
    <text evidence="1">The sequence shown here is derived from an EMBL/GenBank/DDBJ whole genome shotgun (WGS) entry which is preliminary data.</text>
</comment>